<evidence type="ECO:0000256" key="4">
    <source>
        <dbReference type="ARBA" id="ARBA00022737"/>
    </source>
</evidence>
<keyword evidence="2" id="KW-0433">Leucine-rich repeat</keyword>
<dbReference type="GO" id="GO:0016020">
    <property type="term" value="C:membrane"/>
    <property type="evidence" value="ECO:0007669"/>
    <property type="project" value="UniProtKB-SubCell"/>
</dbReference>
<evidence type="ECO:0000256" key="2">
    <source>
        <dbReference type="ARBA" id="ARBA00022614"/>
    </source>
</evidence>
<feature type="transmembrane region" description="Helical" evidence="7">
    <location>
        <begin position="209"/>
        <end position="227"/>
    </location>
</feature>
<organism evidence="8 9">
    <name type="scientific">Taxus chinensis</name>
    <name type="common">Chinese yew</name>
    <name type="synonym">Taxus wallichiana var. chinensis</name>
    <dbReference type="NCBI Taxonomy" id="29808"/>
    <lineage>
        <taxon>Eukaryota</taxon>
        <taxon>Viridiplantae</taxon>
        <taxon>Streptophyta</taxon>
        <taxon>Embryophyta</taxon>
        <taxon>Tracheophyta</taxon>
        <taxon>Spermatophyta</taxon>
        <taxon>Pinopsida</taxon>
        <taxon>Pinidae</taxon>
        <taxon>Conifers II</taxon>
        <taxon>Cupressales</taxon>
        <taxon>Taxaceae</taxon>
        <taxon>Taxus</taxon>
    </lineage>
</organism>
<dbReference type="PANTHER" id="PTHR27008:SF499">
    <property type="entry name" value="OS06G0581500 PROTEIN"/>
    <property type="match status" value="1"/>
</dbReference>
<gene>
    <name evidence="8" type="ORF">KI387_025905</name>
</gene>
<feature type="transmembrane region" description="Helical" evidence="7">
    <location>
        <begin position="60"/>
        <end position="80"/>
    </location>
</feature>
<dbReference type="AlphaFoldDB" id="A0AA38FVF4"/>
<keyword evidence="9" id="KW-1185">Reference proteome</keyword>
<dbReference type="Gene3D" id="3.80.10.10">
    <property type="entry name" value="Ribonuclease Inhibitor"/>
    <property type="match status" value="1"/>
</dbReference>
<reference evidence="8 9" key="1">
    <citation type="journal article" date="2021" name="Nat. Plants">
        <title>The Taxus genome provides insights into paclitaxel biosynthesis.</title>
        <authorList>
            <person name="Xiong X."/>
            <person name="Gou J."/>
            <person name="Liao Q."/>
            <person name="Li Y."/>
            <person name="Zhou Q."/>
            <person name="Bi G."/>
            <person name="Li C."/>
            <person name="Du R."/>
            <person name="Wang X."/>
            <person name="Sun T."/>
            <person name="Guo L."/>
            <person name="Liang H."/>
            <person name="Lu P."/>
            <person name="Wu Y."/>
            <person name="Zhang Z."/>
            <person name="Ro D.K."/>
            <person name="Shang Y."/>
            <person name="Huang S."/>
            <person name="Yan J."/>
        </authorList>
    </citation>
    <scope>NUCLEOTIDE SEQUENCE [LARGE SCALE GENOMIC DNA]</scope>
    <source>
        <strain evidence="8">Ta-2019</strain>
    </source>
</reference>
<dbReference type="InterPro" id="IPR011009">
    <property type="entry name" value="Kinase-like_dom_sf"/>
</dbReference>
<dbReference type="Proteomes" id="UP000824469">
    <property type="component" value="Unassembled WGS sequence"/>
</dbReference>
<dbReference type="InterPro" id="IPR032675">
    <property type="entry name" value="LRR_dom_sf"/>
</dbReference>
<accession>A0AA38FVF4</accession>
<dbReference type="Gene3D" id="3.30.200.20">
    <property type="entry name" value="Phosphorylase Kinase, domain 1"/>
    <property type="match status" value="1"/>
</dbReference>
<comment type="caution">
    <text evidence="8">The sequence shown here is derived from an EMBL/GenBank/DDBJ whole genome shotgun (WGS) entry which is preliminary data.</text>
</comment>
<comment type="subcellular location">
    <subcellularLocation>
        <location evidence="1">Membrane</location>
    </subcellularLocation>
</comment>
<evidence type="ECO:0000256" key="1">
    <source>
        <dbReference type="ARBA" id="ARBA00004370"/>
    </source>
</evidence>
<keyword evidence="6 7" id="KW-0472">Membrane</keyword>
<evidence type="ECO:0008006" key="10">
    <source>
        <dbReference type="Google" id="ProtNLM"/>
    </source>
</evidence>
<keyword evidence="4" id="KW-0677">Repeat</keyword>
<keyword evidence="3 7" id="KW-0812">Transmembrane</keyword>
<protein>
    <recommendedName>
        <fullName evidence="10">Protein kinase domain-containing protein</fullName>
    </recommendedName>
</protein>
<dbReference type="OMA" id="GRSMWIN"/>
<dbReference type="InterPro" id="IPR051809">
    <property type="entry name" value="Plant_receptor-like_S/T_kinase"/>
</dbReference>
<evidence type="ECO:0000313" key="9">
    <source>
        <dbReference type="Proteomes" id="UP000824469"/>
    </source>
</evidence>
<dbReference type="EMBL" id="JAHRHJ020000006">
    <property type="protein sequence ID" value="KAH9310870.1"/>
    <property type="molecule type" value="Genomic_DNA"/>
</dbReference>
<proteinExistence type="predicted"/>
<dbReference type="PANTHER" id="PTHR27008">
    <property type="entry name" value="OS04G0122200 PROTEIN"/>
    <property type="match status" value="1"/>
</dbReference>
<evidence type="ECO:0000256" key="7">
    <source>
        <dbReference type="SAM" id="Phobius"/>
    </source>
</evidence>
<feature type="non-terminal residue" evidence="8">
    <location>
        <position position="1"/>
    </location>
</feature>
<evidence type="ECO:0000256" key="3">
    <source>
        <dbReference type="ARBA" id="ARBA00022692"/>
    </source>
</evidence>
<evidence type="ECO:0000256" key="5">
    <source>
        <dbReference type="ARBA" id="ARBA00022989"/>
    </source>
</evidence>
<feature type="transmembrane region" description="Helical" evidence="7">
    <location>
        <begin position="233"/>
        <end position="251"/>
    </location>
</feature>
<name>A0AA38FVF4_TAXCH</name>
<evidence type="ECO:0000313" key="8">
    <source>
        <dbReference type="EMBL" id="KAH9310870.1"/>
    </source>
</evidence>
<dbReference type="SUPFAM" id="SSF56112">
    <property type="entry name" value="Protein kinase-like (PK-like)"/>
    <property type="match status" value="1"/>
</dbReference>
<sequence length="262" mass="29120">MKMLQHLNLSSNNLTGEVSKGGIFASLDSSEINGNIGLCSTWINFPPCSHSKHLSTSRKVIVPLVIGIAIFIMSIMLLAFSYRWRHANILALKVGPPRLLYKELLDATGGFSEENLLGIGSFGSVYKGILNNGTNIVVNVFNLHDEKVHQSFIRECNILKGVGHRNECGYLQQQITDSRICDVIPVPCVSVKKAVKLLKGSRNCKPTRSCVILVVYVCCFCQLVYSLSHPRVIVLLAALPRHYFFWLYLLCCQVHLDATKAT</sequence>
<evidence type="ECO:0000256" key="6">
    <source>
        <dbReference type="ARBA" id="ARBA00023136"/>
    </source>
</evidence>
<keyword evidence="5 7" id="KW-1133">Transmembrane helix</keyword>